<dbReference type="AlphaFoldDB" id="L2GKI7"/>
<name>L2GKI7_VITCO</name>
<dbReference type="InterPro" id="IPR036869">
    <property type="entry name" value="J_dom_sf"/>
</dbReference>
<organism evidence="2 3">
    <name type="scientific">Vittaforma corneae (strain ATCC 50505)</name>
    <name type="common">Microsporidian parasite</name>
    <name type="synonym">Nosema corneum</name>
    <dbReference type="NCBI Taxonomy" id="993615"/>
    <lineage>
        <taxon>Eukaryota</taxon>
        <taxon>Fungi</taxon>
        <taxon>Fungi incertae sedis</taxon>
        <taxon>Microsporidia</taxon>
        <taxon>Nosematidae</taxon>
        <taxon>Vittaforma</taxon>
    </lineage>
</organism>
<dbReference type="Proteomes" id="UP000011082">
    <property type="component" value="Unassembled WGS sequence"/>
</dbReference>
<dbReference type="OMA" id="LARWRYY"/>
<dbReference type="GO" id="GO:0051087">
    <property type="term" value="F:protein-folding chaperone binding"/>
    <property type="evidence" value="ECO:0007669"/>
    <property type="project" value="InterPro"/>
</dbReference>
<proteinExistence type="predicted"/>
<dbReference type="HOGENOM" id="CLU_068529_3_0_1"/>
<dbReference type="Gene3D" id="1.10.287.110">
    <property type="entry name" value="DnaJ domain"/>
    <property type="match status" value="1"/>
</dbReference>
<protein>
    <recommendedName>
        <fullName evidence="1">J domain-containing protein</fullName>
    </recommendedName>
</protein>
<feature type="domain" description="J" evidence="1">
    <location>
        <begin position="19"/>
        <end position="79"/>
    </location>
</feature>
<dbReference type="InterPro" id="IPR001623">
    <property type="entry name" value="DnaJ_domain"/>
</dbReference>
<dbReference type="CDD" id="cd06257">
    <property type="entry name" value="DnaJ"/>
    <property type="match status" value="1"/>
</dbReference>
<sequence length="150" mass="17314">MHANNTISCKAADSSALDTSYFDLFNLPRSFCIDKTLLKKNYYSASRKSHPDLCGKNNVSIADSHILNRAYSILNDDFLRAKLFTVPSESVDPNFLEKCIELEDRIMSGEDLSKHLLEKMEECKAHYADPVYLCKWGYYKRLYEIIRNKA</sequence>
<dbReference type="PANTHER" id="PTHR14021:SF15">
    <property type="entry name" value="IRON-SULFUR CLUSTER CO-CHAPERONE PROTEIN HSCB"/>
    <property type="match status" value="1"/>
</dbReference>
<dbReference type="SUPFAM" id="SSF46565">
    <property type="entry name" value="Chaperone J-domain"/>
    <property type="match status" value="1"/>
</dbReference>
<evidence type="ECO:0000259" key="1">
    <source>
        <dbReference type="SMART" id="SM00271"/>
    </source>
</evidence>
<dbReference type="VEuPathDB" id="MicrosporidiaDB:VICG_01823"/>
<reference evidence="3" key="1">
    <citation type="submission" date="2011-05" db="EMBL/GenBank/DDBJ databases">
        <title>The genome sequence of Vittaforma corneae strain ATCC 50505.</title>
        <authorList>
            <consortium name="The Broad Institute Genome Sequencing Platform"/>
            <person name="Cuomo C."/>
            <person name="Didier E."/>
            <person name="Bowers L."/>
            <person name="Young S.K."/>
            <person name="Zeng Q."/>
            <person name="Gargeya S."/>
            <person name="Fitzgerald M."/>
            <person name="Haas B."/>
            <person name="Abouelleil A."/>
            <person name="Alvarado L."/>
            <person name="Arachchi H.M."/>
            <person name="Berlin A."/>
            <person name="Chapman S.B."/>
            <person name="Gearin G."/>
            <person name="Goldberg J."/>
            <person name="Griggs A."/>
            <person name="Gujja S."/>
            <person name="Hansen M."/>
            <person name="Heiman D."/>
            <person name="Howarth C."/>
            <person name="Larimer J."/>
            <person name="Lui A."/>
            <person name="MacDonald P.J.P."/>
            <person name="McCowen C."/>
            <person name="Montmayeur A."/>
            <person name="Murphy C."/>
            <person name="Neiman D."/>
            <person name="Pearson M."/>
            <person name="Priest M."/>
            <person name="Roberts A."/>
            <person name="Saif S."/>
            <person name="Shea T."/>
            <person name="Sisk P."/>
            <person name="Stolte C."/>
            <person name="Sykes S."/>
            <person name="Wortman J."/>
            <person name="Nusbaum C."/>
            <person name="Birren B."/>
        </authorList>
    </citation>
    <scope>NUCLEOTIDE SEQUENCE [LARGE SCALE GENOMIC DNA]</scope>
    <source>
        <strain evidence="3">ATCC 50505</strain>
    </source>
</reference>
<dbReference type="PANTHER" id="PTHR14021">
    <property type="entry name" value="IRON-SULFUR CLUSTER CO-CHAPERONE PROTEIN HSCB"/>
    <property type="match status" value="1"/>
</dbReference>
<dbReference type="EMBL" id="JH370149">
    <property type="protein sequence ID" value="ELA41124.1"/>
    <property type="molecule type" value="Genomic_DNA"/>
</dbReference>
<dbReference type="RefSeq" id="XP_007605268.1">
    <property type="nucleotide sequence ID" value="XM_007605206.1"/>
</dbReference>
<evidence type="ECO:0000313" key="3">
    <source>
        <dbReference type="Proteomes" id="UP000011082"/>
    </source>
</evidence>
<dbReference type="GO" id="GO:0044571">
    <property type="term" value="P:[2Fe-2S] cluster assembly"/>
    <property type="evidence" value="ECO:0007669"/>
    <property type="project" value="InterPro"/>
</dbReference>
<accession>L2GKI7</accession>
<dbReference type="OrthoDB" id="445556at2759"/>
<dbReference type="GO" id="GO:0001671">
    <property type="term" value="F:ATPase activator activity"/>
    <property type="evidence" value="ECO:0007669"/>
    <property type="project" value="InterPro"/>
</dbReference>
<dbReference type="STRING" id="993615.L2GKI7"/>
<dbReference type="GO" id="GO:0005739">
    <property type="term" value="C:mitochondrion"/>
    <property type="evidence" value="ECO:0007669"/>
    <property type="project" value="TreeGrafter"/>
</dbReference>
<keyword evidence="3" id="KW-1185">Reference proteome</keyword>
<dbReference type="InterPro" id="IPR004640">
    <property type="entry name" value="HscB"/>
</dbReference>
<evidence type="ECO:0000313" key="2">
    <source>
        <dbReference type="EMBL" id="ELA41124.1"/>
    </source>
</evidence>
<dbReference type="GeneID" id="19882533"/>
<gene>
    <name evidence="2" type="ORF">VICG_01823</name>
</gene>
<dbReference type="SMART" id="SM00271">
    <property type="entry name" value="DnaJ"/>
    <property type="match status" value="1"/>
</dbReference>
<dbReference type="InParanoid" id="L2GKI7"/>